<proteinExistence type="predicted"/>
<protein>
    <submittedName>
        <fullName evidence="2">Uncharacterized protein</fullName>
    </submittedName>
</protein>
<feature type="transmembrane region" description="Helical" evidence="1">
    <location>
        <begin position="61"/>
        <end position="77"/>
    </location>
</feature>
<dbReference type="AlphaFoldDB" id="A0A974WEL0"/>
<evidence type="ECO:0000313" key="3">
    <source>
        <dbReference type="Proteomes" id="UP000662783"/>
    </source>
</evidence>
<dbReference type="RefSeq" id="WP_205721205.1">
    <property type="nucleotide sequence ID" value="NZ_CP070608.1"/>
</dbReference>
<keyword evidence="1" id="KW-0812">Transmembrane</keyword>
<feature type="transmembrane region" description="Helical" evidence="1">
    <location>
        <begin position="38"/>
        <end position="55"/>
    </location>
</feature>
<keyword evidence="3" id="KW-1185">Reference proteome</keyword>
<organism evidence="2 3">
    <name type="scientific">Fulvivirga lutea</name>
    <dbReference type="NCBI Taxonomy" id="2810512"/>
    <lineage>
        <taxon>Bacteria</taxon>
        <taxon>Pseudomonadati</taxon>
        <taxon>Bacteroidota</taxon>
        <taxon>Cytophagia</taxon>
        <taxon>Cytophagales</taxon>
        <taxon>Fulvivirgaceae</taxon>
        <taxon>Fulvivirga</taxon>
    </lineage>
</organism>
<name>A0A974WEL0_9BACT</name>
<keyword evidence="1" id="KW-1133">Transmembrane helix</keyword>
<keyword evidence="1" id="KW-0472">Membrane</keyword>
<dbReference type="Proteomes" id="UP000662783">
    <property type="component" value="Chromosome"/>
</dbReference>
<dbReference type="EMBL" id="CP070608">
    <property type="protein sequence ID" value="QSE96691.1"/>
    <property type="molecule type" value="Genomic_DNA"/>
</dbReference>
<accession>A0A974WEL0</accession>
<evidence type="ECO:0000256" key="1">
    <source>
        <dbReference type="SAM" id="Phobius"/>
    </source>
</evidence>
<sequence length="95" mass="11128">MKLIEKLRCSFKTSYKEYYKQLSADQLIQRRKSLKKQYLAPAIAWIVSFGIILFSGLEFEIMILFAGSVFGTVAMLYEDYRKRLMCIDEILKGNN</sequence>
<reference evidence="2" key="1">
    <citation type="submission" date="2021-02" db="EMBL/GenBank/DDBJ databases">
        <title>Fulvivirga sp. S481 isolated from sea water.</title>
        <authorList>
            <person name="Bae S.S."/>
            <person name="Baek K."/>
        </authorList>
    </citation>
    <scope>NUCLEOTIDE SEQUENCE</scope>
    <source>
        <strain evidence="2">S481</strain>
    </source>
</reference>
<dbReference type="KEGG" id="fuv:JR347_13955"/>
<gene>
    <name evidence="2" type="ORF">JR347_13955</name>
</gene>
<evidence type="ECO:0000313" key="2">
    <source>
        <dbReference type="EMBL" id="QSE96691.1"/>
    </source>
</evidence>